<dbReference type="AlphaFoldDB" id="X6NXF6"/>
<evidence type="ECO:0000256" key="4">
    <source>
        <dbReference type="ARBA" id="ARBA00022825"/>
    </source>
</evidence>
<dbReference type="PANTHER" id="PTHR33209">
    <property type="entry name" value="PROTEASE 4"/>
    <property type="match status" value="1"/>
</dbReference>
<evidence type="ECO:0000256" key="2">
    <source>
        <dbReference type="ARBA" id="ARBA00022670"/>
    </source>
</evidence>
<comment type="caution">
    <text evidence="9">The sequence shown here is derived from an EMBL/GenBank/DDBJ whole genome shotgun (WGS) entry which is preliminary data.</text>
</comment>
<keyword evidence="3" id="KW-0378">Hydrolase</keyword>
<evidence type="ECO:0000259" key="8">
    <source>
        <dbReference type="Pfam" id="PF01343"/>
    </source>
</evidence>
<feature type="coiled-coil region" evidence="5">
    <location>
        <begin position="40"/>
        <end position="70"/>
    </location>
</feature>
<evidence type="ECO:0000313" key="10">
    <source>
        <dbReference type="Proteomes" id="UP000023152"/>
    </source>
</evidence>
<evidence type="ECO:0000256" key="1">
    <source>
        <dbReference type="ARBA" id="ARBA00008683"/>
    </source>
</evidence>
<dbReference type="Gene3D" id="3.90.226.10">
    <property type="entry name" value="2-enoyl-CoA Hydratase, Chain A, domain 1"/>
    <property type="match status" value="3"/>
</dbReference>
<evidence type="ECO:0000256" key="3">
    <source>
        <dbReference type="ARBA" id="ARBA00022801"/>
    </source>
</evidence>
<keyword evidence="2" id="KW-0645">Protease</keyword>
<feature type="domain" description="Peptidase S49" evidence="8">
    <location>
        <begin position="196"/>
        <end position="335"/>
    </location>
</feature>
<gene>
    <name evidence="9" type="ORF">RFI_06619</name>
</gene>
<feature type="domain" description="Peptidase S49" evidence="8">
    <location>
        <begin position="517"/>
        <end position="681"/>
    </location>
</feature>
<dbReference type="CDD" id="cd07023">
    <property type="entry name" value="S49_Sppa_N_C"/>
    <property type="match status" value="1"/>
</dbReference>
<dbReference type="CDD" id="cd07018">
    <property type="entry name" value="S49_SppA_67K_type"/>
    <property type="match status" value="1"/>
</dbReference>
<feature type="transmembrane region" description="Helical" evidence="7">
    <location>
        <begin position="71"/>
        <end position="93"/>
    </location>
</feature>
<dbReference type="EMBL" id="ASPP01005444">
    <property type="protein sequence ID" value="ETO30504.1"/>
    <property type="molecule type" value="Genomic_DNA"/>
</dbReference>
<dbReference type="Pfam" id="PF01343">
    <property type="entry name" value="Peptidase_S49"/>
    <property type="match status" value="2"/>
</dbReference>
<dbReference type="SUPFAM" id="SSF52096">
    <property type="entry name" value="ClpP/crotonase"/>
    <property type="match status" value="2"/>
</dbReference>
<feature type="compositionally biased region" description="Low complexity" evidence="6">
    <location>
        <begin position="409"/>
        <end position="420"/>
    </location>
</feature>
<comment type="similarity">
    <text evidence="1">Belongs to the peptidase S49 family.</text>
</comment>
<dbReference type="InterPro" id="IPR004635">
    <property type="entry name" value="Pept_S49_SppA"/>
</dbReference>
<sequence length="755" mass="84767">MFALDVSKASASCCTHKLIKQKKQVEKNKRKTKNSNFYNVNTEEKNLHKLEEIQDQLKKLEKMSKSYKRRLNFGTFMWLSPFVLIGLLLHASFQEKRKKLNQSKKKKNVFDRRAKKSILKSEKKVIQIRTSGIRDSVSELGNALLDEDTISFANLLTLIRKAAKDENVLGVSLVLEEGSTIGLAKTQEIAKELIALKNKDKFVLAYGKTVSMRDFVLTSFCDGLYLQPTAVLNLCGLAFPGVFFKGLLDKLGIVPFVVKRERYKSAMDPFITDAFSKEYREEMETLGKDLHQQCLLFIANRLQSPLQRAQEIVDNAPYISDEAIAEGLADGEMGWSEYEIELAKMCYSRKQVHKDDTIAYISPRQYLRLIQEQERWRKTLQLIKNSQGEAGVEDSSTLAKAQTDDVVLSSLPQSSSTSQTIRSDHEKVDANSKTNVSDNDKKKIIALINMSGPIVTCYPLFSFSIHQYIFECGSDTIQKLVTTAANTPDVVGIVLRIDSPGGDAVASESIWDAVNQARQTGKPIVASMGDVCASGGYYVACAANKIVASPVVNHYKKKILLFTATITGSIGVIMGSFSIGQMLKKIGITYETIKFGENSDYLNIFEYPSVKAQERTDVQLDKMYDTFLKRVAKGRNMTKEQVREVAQGRVWTGVQGRANGLVDELGGLYHAKKICEELAKVEPEDTKFVKFVGRAEAMFDLIDLWSDFGVVSKVIAPIHHFMSMTHRIQHVFSESQCHDKPQFLWSPLAKTMTTV</sequence>
<evidence type="ECO:0000313" key="9">
    <source>
        <dbReference type="EMBL" id="ETO30504.1"/>
    </source>
</evidence>
<proteinExistence type="inferred from homology"/>
<protein>
    <submittedName>
        <fullName evidence="9">Signal peptide peptidase SppA, 36K type</fullName>
    </submittedName>
</protein>
<reference evidence="9 10" key="1">
    <citation type="journal article" date="2013" name="Curr. Biol.">
        <title>The Genome of the Foraminiferan Reticulomyxa filosa.</title>
        <authorList>
            <person name="Glockner G."/>
            <person name="Hulsmann N."/>
            <person name="Schleicher M."/>
            <person name="Noegel A.A."/>
            <person name="Eichinger L."/>
            <person name="Gallinger C."/>
            <person name="Pawlowski J."/>
            <person name="Sierra R."/>
            <person name="Euteneuer U."/>
            <person name="Pillet L."/>
            <person name="Moustafa A."/>
            <person name="Platzer M."/>
            <person name="Groth M."/>
            <person name="Szafranski K."/>
            <person name="Schliwa M."/>
        </authorList>
    </citation>
    <scope>NUCLEOTIDE SEQUENCE [LARGE SCALE GENOMIC DNA]</scope>
</reference>
<evidence type="ECO:0000256" key="6">
    <source>
        <dbReference type="SAM" id="MobiDB-lite"/>
    </source>
</evidence>
<dbReference type="NCBIfam" id="TIGR00706">
    <property type="entry name" value="SppA_dom"/>
    <property type="match status" value="1"/>
</dbReference>
<dbReference type="InterPro" id="IPR047272">
    <property type="entry name" value="S49_SppA_C"/>
</dbReference>
<dbReference type="GO" id="GO:0006508">
    <property type="term" value="P:proteolysis"/>
    <property type="evidence" value="ECO:0007669"/>
    <property type="project" value="UniProtKB-KW"/>
</dbReference>
<dbReference type="InterPro" id="IPR047217">
    <property type="entry name" value="S49_SppA_67K_type_N"/>
</dbReference>
<name>X6NXF6_RETFI</name>
<evidence type="ECO:0000256" key="5">
    <source>
        <dbReference type="SAM" id="Coils"/>
    </source>
</evidence>
<accession>X6NXF6</accession>
<keyword evidence="7" id="KW-1133">Transmembrane helix</keyword>
<feature type="region of interest" description="Disordered" evidence="6">
    <location>
        <begin position="409"/>
        <end position="435"/>
    </location>
</feature>
<dbReference type="InterPro" id="IPR002142">
    <property type="entry name" value="Peptidase_S49"/>
</dbReference>
<dbReference type="InterPro" id="IPR029045">
    <property type="entry name" value="ClpP/crotonase-like_dom_sf"/>
</dbReference>
<evidence type="ECO:0000256" key="7">
    <source>
        <dbReference type="SAM" id="Phobius"/>
    </source>
</evidence>
<dbReference type="OrthoDB" id="45421at2759"/>
<keyword evidence="5" id="KW-0175">Coiled coil</keyword>
<keyword evidence="7" id="KW-0812">Transmembrane</keyword>
<dbReference type="Proteomes" id="UP000023152">
    <property type="component" value="Unassembled WGS sequence"/>
</dbReference>
<dbReference type="PANTHER" id="PTHR33209:SF1">
    <property type="entry name" value="PEPTIDASE S49 DOMAIN-CONTAINING PROTEIN"/>
    <property type="match status" value="1"/>
</dbReference>
<keyword evidence="7" id="KW-0472">Membrane</keyword>
<keyword evidence="10" id="KW-1185">Reference proteome</keyword>
<dbReference type="GO" id="GO:0008236">
    <property type="term" value="F:serine-type peptidase activity"/>
    <property type="evidence" value="ECO:0007669"/>
    <property type="project" value="UniProtKB-KW"/>
</dbReference>
<organism evidence="9 10">
    <name type="scientific">Reticulomyxa filosa</name>
    <dbReference type="NCBI Taxonomy" id="46433"/>
    <lineage>
        <taxon>Eukaryota</taxon>
        <taxon>Sar</taxon>
        <taxon>Rhizaria</taxon>
        <taxon>Retaria</taxon>
        <taxon>Foraminifera</taxon>
        <taxon>Monothalamids</taxon>
        <taxon>Reticulomyxidae</taxon>
        <taxon>Reticulomyxa</taxon>
    </lineage>
</organism>
<keyword evidence="4" id="KW-0720">Serine protease</keyword>